<evidence type="ECO:0000256" key="1">
    <source>
        <dbReference type="SAM" id="Phobius"/>
    </source>
</evidence>
<evidence type="ECO:0000313" key="3">
    <source>
        <dbReference type="Proteomes" id="UP000682733"/>
    </source>
</evidence>
<name>A0A8S2X6N0_9BILA</name>
<keyword evidence="1" id="KW-0472">Membrane</keyword>
<sequence>MDFYINNMILQVLLASNDWLDGCVSAERVFTVIKSVNFSKSKTRSRVTVQARLSFKEHLKVQFKQHKHHLIASCTLALLALPRLIISFIGECMKSPRNSWLFLLGYLISFLPSMVTFIVF</sequence>
<evidence type="ECO:0000313" key="2">
    <source>
        <dbReference type="EMBL" id="CAF4479655.1"/>
    </source>
</evidence>
<feature type="transmembrane region" description="Helical" evidence="1">
    <location>
        <begin position="101"/>
        <end position="119"/>
    </location>
</feature>
<keyword evidence="1" id="KW-1133">Transmembrane helix</keyword>
<feature type="non-terminal residue" evidence="2">
    <location>
        <position position="1"/>
    </location>
</feature>
<dbReference type="AlphaFoldDB" id="A0A8S2X6N0"/>
<dbReference type="Proteomes" id="UP000682733">
    <property type="component" value="Unassembled WGS sequence"/>
</dbReference>
<feature type="transmembrane region" description="Helical" evidence="1">
    <location>
        <begin position="70"/>
        <end position="89"/>
    </location>
</feature>
<comment type="caution">
    <text evidence="2">The sequence shown here is derived from an EMBL/GenBank/DDBJ whole genome shotgun (WGS) entry which is preliminary data.</text>
</comment>
<reference evidence="2" key="1">
    <citation type="submission" date="2021-02" db="EMBL/GenBank/DDBJ databases">
        <authorList>
            <person name="Nowell W R."/>
        </authorList>
    </citation>
    <scope>NUCLEOTIDE SEQUENCE</scope>
</reference>
<keyword evidence="1" id="KW-0812">Transmembrane</keyword>
<gene>
    <name evidence="2" type="ORF">TMI583_LOCUS47088</name>
</gene>
<protein>
    <submittedName>
        <fullName evidence="2">Uncharacterized protein</fullName>
    </submittedName>
</protein>
<organism evidence="2 3">
    <name type="scientific">Didymodactylos carnosus</name>
    <dbReference type="NCBI Taxonomy" id="1234261"/>
    <lineage>
        <taxon>Eukaryota</taxon>
        <taxon>Metazoa</taxon>
        <taxon>Spiralia</taxon>
        <taxon>Gnathifera</taxon>
        <taxon>Rotifera</taxon>
        <taxon>Eurotatoria</taxon>
        <taxon>Bdelloidea</taxon>
        <taxon>Philodinida</taxon>
        <taxon>Philodinidae</taxon>
        <taxon>Didymodactylos</taxon>
    </lineage>
</organism>
<dbReference type="EMBL" id="CAJOBA010089845">
    <property type="protein sequence ID" value="CAF4479655.1"/>
    <property type="molecule type" value="Genomic_DNA"/>
</dbReference>
<accession>A0A8S2X6N0</accession>
<proteinExistence type="predicted"/>